<feature type="active site" description="Proton donor" evidence="8 11">
    <location>
        <position position="251"/>
    </location>
</feature>
<dbReference type="STRING" id="656024.FsymDg_1546"/>
<feature type="compositionally biased region" description="Low complexity" evidence="13">
    <location>
        <begin position="89"/>
        <end position="115"/>
    </location>
</feature>
<dbReference type="KEGG" id="fsy:FsymDg_1546"/>
<protein>
    <recommendedName>
        <fullName evidence="12">Glucanase</fullName>
        <ecNumber evidence="12">3.2.1.-</ecNumber>
    </recommendedName>
</protein>
<evidence type="ECO:0000256" key="6">
    <source>
        <dbReference type="ARBA" id="ARBA00023295"/>
    </source>
</evidence>
<evidence type="ECO:0000256" key="8">
    <source>
        <dbReference type="PIRSR" id="PIRSR001100-1"/>
    </source>
</evidence>
<evidence type="ECO:0000256" key="4">
    <source>
        <dbReference type="ARBA" id="ARBA00023157"/>
    </source>
</evidence>
<dbReference type="EC" id="3.2.1.-" evidence="12"/>
<accession>F8B3R1</accession>
<evidence type="ECO:0000256" key="2">
    <source>
        <dbReference type="ARBA" id="ARBA00022801"/>
    </source>
</evidence>
<keyword evidence="2 12" id="KW-0378">Hydrolase</keyword>
<feature type="binding site" evidence="9">
    <location>
        <position position="321"/>
    </location>
    <ligand>
        <name>substrate</name>
    </ligand>
</feature>
<evidence type="ECO:0000256" key="12">
    <source>
        <dbReference type="RuleBase" id="RU361186"/>
    </source>
</evidence>
<evidence type="ECO:0000256" key="11">
    <source>
        <dbReference type="PROSITE-ProRule" id="PRU10057"/>
    </source>
</evidence>
<reference evidence="15 16" key="1">
    <citation type="submission" date="2011-05" db="EMBL/GenBank/DDBJ databases">
        <title>Complete sequence of chromosome of Frankia symbiont of Datisca glomerata.</title>
        <authorList>
            <consortium name="US DOE Joint Genome Institute"/>
            <person name="Lucas S."/>
            <person name="Han J."/>
            <person name="Lapidus A."/>
            <person name="Cheng J.-F."/>
            <person name="Goodwin L."/>
            <person name="Pitluck S."/>
            <person name="Peters L."/>
            <person name="Mikhailova N."/>
            <person name="Chertkov O."/>
            <person name="Teshima H."/>
            <person name="Han C."/>
            <person name="Tapia R."/>
            <person name="Land M."/>
            <person name="Hauser L."/>
            <person name="Kyrpides N."/>
            <person name="Ivanova N."/>
            <person name="Pagani I."/>
            <person name="Berry A."/>
            <person name="Pawlowski K."/>
            <person name="Persson T."/>
            <person name="Vanden Heuvel B."/>
            <person name="Benson D."/>
            <person name="Woyke T."/>
        </authorList>
    </citation>
    <scope>NUCLEOTIDE SEQUENCE [LARGE SCALE GENOMIC DNA]</scope>
    <source>
        <strain evidence="16">4085684</strain>
    </source>
</reference>
<dbReference type="PIRSF" id="PIRSF001100">
    <property type="entry name" value="Beta_cellobiohydrolase"/>
    <property type="match status" value="1"/>
</dbReference>
<dbReference type="Proteomes" id="UP000001549">
    <property type="component" value="Chromosome"/>
</dbReference>
<dbReference type="InterPro" id="IPR036434">
    <property type="entry name" value="Beta_cellobiohydrolase_sf"/>
</dbReference>
<dbReference type="PANTHER" id="PTHR34876:SF4">
    <property type="entry name" value="1,4-BETA-D-GLUCAN CELLOBIOHYDROLASE C-RELATED"/>
    <property type="match status" value="1"/>
</dbReference>
<comment type="similarity">
    <text evidence="12">Belongs to the glycosyl hydrolase family 6.</text>
</comment>
<keyword evidence="5 12" id="KW-0119">Carbohydrate metabolism</keyword>
<dbReference type="Gene3D" id="3.20.20.40">
    <property type="entry name" value="1, 4-beta cellobiohydrolase"/>
    <property type="match status" value="1"/>
</dbReference>
<keyword evidence="14" id="KW-0812">Transmembrane</keyword>
<name>F8B3R1_9ACTN</name>
<dbReference type="GO" id="GO:0004553">
    <property type="term" value="F:hydrolase activity, hydrolyzing O-glycosyl compounds"/>
    <property type="evidence" value="ECO:0007669"/>
    <property type="project" value="InterPro"/>
</dbReference>
<feature type="binding site" evidence="9">
    <location>
        <position position="294"/>
    </location>
    <ligand>
        <name>substrate</name>
    </ligand>
</feature>
<dbReference type="GO" id="GO:0030245">
    <property type="term" value="P:cellulose catabolic process"/>
    <property type="evidence" value="ECO:0007669"/>
    <property type="project" value="UniProtKB-KW"/>
</dbReference>
<keyword evidence="14" id="KW-1133">Transmembrane helix</keyword>
<evidence type="ECO:0000313" key="15">
    <source>
        <dbReference type="EMBL" id="AEH09006.1"/>
    </source>
</evidence>
<feature type="active site" description="Proton acceptor" evidence="8">
    <location>
        <position position="396"/>
    </location>
</feature>
<feature type="binding site" evidence="9">
    <location>
        <position position="394"/>
    </location>
    <ligand>
        <name>substrate</name>
    </ligand>
</feature>
<dbReference type="InterPro" id="IPR001524">
    <property type="entry name" value="Glyco_hydro_6_CS"/>
</dbReference>
<feature type="compositionally biased region" description="Basic residues" evidence="13">
    <location>
        <begin position="8"/>
        <end position="22"/>
    </location>
</feature>
<feature type="binding site" evidence="9">
    <location>
        <position position="362"/>
    </location>
    <ligand>
        <name>substrate</name>
    </ligand>
</feature>
<feature type="binding site" evidence="9">
    <location>
        <position position="173"/>
    </location>
    <ligand>
        <name>substrate</name>
    </ligand>
</feature>
<keyword evidence="6 12" id="KW-0326">Glycosidase</keyword>
<dbReference type="EMBL" id="CP002801">
    <property type="protein sequence ID" value="AEH09006.1"/>
    <property type="molecule type" value="Genomic_DNA"/>
</dbReference>
<dbReference type="PANTHER" id="PTHR34876">
    <property type="match status" value="1"/>
</dbReference>
<proteinExistence type="inferred from homology"/>
<keyword evidence="1" id="KW-0732">Signal</keyword>
<gene>
    <name evidence="15" type="ordered locus">FsymDg_1546</name>
</gene>
<keyword evidence="14" id="KW-0472">Membrane</keyword>
<evidence type="ECO:0000256" key="1">
    <source>
        <dbReference type="ARBA" id="ARBA00022729"/>
    </source>
</evidence>
<feature type="region of interest" description="Disordered" evidence="13">
    <location>
        <begin position="89"/>
        <end position="126"/>
    </location>
</feature>
<organism evidence="15 16">
    <name type="scientific">Candidatus Protofrankia datiscae</name>
    <dbReference type="NCBI Taxonomy" id="2716812"/>
    <lineage>
        <taxon>Bacteria</taxon>
        <taxon>Bacillati</taxon>
        <taxon>Actinomycetota</taxon>
        <taxon>Actinomycetes</taxon>
        <taxon>Frankiales</taxon>
        <taxon>Frankiaceae</taxon>
        <taxon>Protofrankia</taxon>
    </lineage>
</organism>
<evidence type="ECO:0000256" key="13">
    <source>
        <dbReference type="SAM" id="MobiDB-lite"/>
    </source>
</evidence>
<evidence type="ECO:0000256" key="9">
    <source>
        <dbReference type="PIRSR" id="PIRSR001100-2"/>
    </source>
</evidence>
<feature type="active site" evidence="10">
    <location>
        <position position="213"/>
    </location>
</feature>
<evidence type="ECO:0000256" key="3">
    <source>
        <dbReference type="ARBA" id="ARBA00023001"/>
    </source>
</evidence>
<keyword evidence="3 12" id="KW-0136">Cellulose degradation</keyword>
<dbReference type="Pfam" id="PF01341">
    <property type="entry name" value="Glyco_hydro_6"/>
    <property type="match status" value="1"/>
</dbReference>
<feature type="transmembrane region" description="Helical" evidence="14">
    <location>
        <begin position="27"/>
        <end position="49"/>
    </location>
</feature>
<dbReference type="eggNOG" id="COG5297">
    <property type="taxonomic scope" value="Bacteria"/>
</dbReference>
<dbReference type="SUPFAM" id="SSF51989">
    <property type="entry name" value="Glycosyl hydrolases family 6, cellulases"/>
    <property type="match status" value="1"/>
</dbReference>
<keyword evidence="7 12" id="KW-0624">Polysaccharide degradation</keyword>
<dbReference type="AlphaFoldDB" id="F8B3R1"/>
<evidence type="ECO:0000256" key="10">
    <source>
        <dbReference type="PROSITE-ProRule" id="PRU10056"/>
    </source>
</evidence>
<evidence type="ECO:0000313" key="16">
    <source>
        <dbReference type="Proteomes" id="UP000001549"/>
    </source>
</evidence>
<dbReference type="PROSITE" id="PS00656">
    <property type="entry name" value="GLYCOSYL_HYDROL_F6_2"/>
    <property type="match status" value="1"/>
</dbReference>
<evidence type="ECO:0000256" key="5">
    <source>
        <dbReference type="ARBA" id="ARBA00023277"/>
    </source>
</evidence>
<keyword evidence="16" id="KW-1185">Reference proteome</keyword>
<keyword evidence="4" id="KW-1015">Disulfide bond</keyword>
<feature type="binding site" evidence="9">
    <location>
        <position position="390"/>
    </location>
    <ligand>
        <name>substrate</name>
    </ligand>
</feature>
<evidence type="ECO:0000256" key="14">
    <source>
        <dbReference type="SAM" id="Phobius"/>
    </source>
</evidence>
<dbReference type="PROSITE" id="PS00655">
    <property type="entry name" value="GLYCOSYL_HYDROL_F6_1"/>
    <property type="match status" value="1"/>
</dbReference>
<sequence>MSTEVHGRPGRRTARHAHRPKSRRPRWIWLVPVVAAAVFAGFGCVRVVFPETSPASSSVDVVIPRPVGTVAAGPLTAVASLLGSLAPAPAQTPAAPVAQPTHPAGHAGAPAARPLPAQPPAAPATASGNPFAGSRFYVDPDSEAVAAVARLRNSVPADAAALSRIANTSHADWFGGDTANPDAVRTRVAGRVNEIRAAGALPVLVAYAIPNRDCGSYSAGGAGSPDSYRAWIAAFAAGIGRGSAAVILEPDAIAQTDCLSAADRQTRYSLLSNAVDVLARAGVAVYLDAGNATWHSAADTAARLRAAGVDRARGFALNVSNFDETADERAYAAAVSAALGGTAHAVIDTSRNGLGPAPGNVWCNPPGRALGAAPTGNTGDPIVDAYLWIKVPGESDGTCNGGPGAGQWWLDYALSLAARAAG</sequence>
<feature type="region of interest" description="Disordered" evidence="13">
    <location>
        <begin position="1"/>
        <end position="22"/>
    </location>
</feature>
<dbReference type="InterPro" id="IPR016288">
    <property type="entry name" value="Beta_cellobiohydrolase"/>
</dbReference>
<evidence type="ECO:0000256" key="7">
    <source>
        <dbReference type="ARBA" id="ARBA00023326"/>
    </source>
</evidence>
<dbReference type="HOGENOM" id="CLU_015488_2_1_11"/>
<dbReference type="PRINTS" id="PR00733">
    <property type="entry name" value="GLHYDRLASE6"/>
</dbReference>